<dbReference type="AlphaFoldDB" id="F0QQM4"/>
<evidence type="ECO:0000256" key="1">
    <source>
        <dbReference type="SAM" id="MobiDB-lite"/>
    </source>
</evidence>
<feature type="compositionally biased region" description="Polar residues" evidence="1">
    <location>
        <begin position="85"/>
        <end position="103"/>
    </location>
</feature>
<feature type="region of interest" description="Disordered" evidence="1">
    <location>
        <begin position="32"/>
        <end position="175"/>
    </location>
</feature>
<organism evidence="2 3">
    <name type="scientific">Mycoplasma suis (strain Illinois)</name>
    <dbReference type="NCBI Taxonomy" id="768700"/>
    <lineage>
        <taxon>Bacteria</taxon>
        <taxon>Bacillati</taxon>
        <taxon>Mycoplasmatota</taxon>
        <taxon>Mollicutes</taxon>
        <taxon>Mycoplasmataceae</taxon>
        <taxon>Mycoplasma</taxon>
    </lineage>
</organism>
<dbReference type="KEGG" id="mss:MSU_0250"/>
<proteinExistence type="predicted"/>
<feature type="compositionally biased region" description="Basic and acidic residues" evidence="1">
    <location>
        <begin position="105"/>
        <end position="116"/>
    </location>
</feature>
<name>F0QQM4_MYCSL</name>
<keyword evidence="3" id="KW-1185">Reference proteome</keyword>
<evidence type="ECO:0000313" key="3">
    <source>
        <dbReference type="Proteomes" id="UP000007484"/>
    </source>
</evidence>
<sequence>MNLPLFSKLLVSICTVGGGSFGAYVAGFLGSGESEKKVQENNKLVSKDLEEHRSSGTEQSLKTEKDDESKGQATESLGKSEDVNSETQEQATSLESSSISNHPQVPEHSDNLEKTSENPSQNFTFQSKELQEALSSATSDDSEQIDSEETLEEIAEEEEGFERFEEYEGDEEEQQSLEVAEYIKKEEENERGEVLRVSCEDWTLDGIGGIKKKGAGVSGEECEYRRRRDSWGKEGMPQPLVWIDVVQSRAKKILENYGLWKDNVSIFKTNKNKRWTTKSQYKENTGEWDCTRKYSRQKEGNFLIACDFYKSQS</sequence>
<reference evidence="2 3" key="1">
    <citation type="journal article" date="2011" name="J. Bacteriol.">
        <title>Complete genome sequences of two hemotropic Mycoplasmas, Mycoplasma haemofelis strain Ohio2 and Mycoplasma suis strain Illinois.</title>
        <authorList>
            <person name="Messick J.B."/>
            <person name="Santos A.P."/>
            <person name="Guimaraes A.M."/>
        </authorList>
    </citation>
    <scope>NUCLEOTIDE SEQUENCE [LARGE SCALE GENOMIC DNA]</scope>
    <source>
        <strain evidence="2 3">Illinois</strain>
    </source>
</reference>
<feature type="compositionally biased region" description="Basic and acidic residues" evidence="1">
    <location>
        <begin position="33"/>
        <end position="70"/>
    </location>
</feature>
<evidence type="ECO:0000313" key="2">
    <source>
        <dbReference type="EMBL" id="ADX97794.1"/>
    </source>
</evidence>
<feature type="compositionally biased region" description="Polar residues" evidence="1">
    <location>
        <begin position="117"/>
        <end position="139"/>
    </location>
</feature>
<protein>
    <submittedName>
        <fullName evidence="2">Uncharacterized protein</fullName>
    </submittedName>
</protein>
<gene>
    <name evidence="2" type="ordered locus">MSU_0250</name>
</gene>
<dbReference type="HOGENOM" id="CLU_071808_0_0_14"/>
<dbReference type="Proteomes" id="UP000007484">
    <property type="component" value="Chromosome"/>
</dbReference>
<feature type="compositionally biased region" description="Acidic residues" evidence="1">
    <location>
        <begin position="140"/>
        <end position="160"/>
    </location>
</feature>
<dbReference type="STRING" id="768700.MSU_0250"/>
<dbReference type="RefSeq" id="WP_013609742.1">
    <property type="nucleotide sequence ID" value="NC_015155.1"/>
</dbReference>
<accession>F0QQM4</accession>
<dbReference type="EMBL" id="CP002525">
    <property type="protein sequence ID" value="ADX97794.1"/>
    <property type="molecule type" value="Genomic_DNA"/>
</dbReference>